<name>A0ABM9ATL6_9BACT</name>
<sequence>MLDFIRKFHLKMNKLSHYILENTNQVNRNTDWLNQTKSSLSMKLCKVIIVFFLVLTASQSFAQRDEITTQAGEKIRCRILDETPNRFIYAYLSPTGKVLRNEIFKNLVSDFKYNIYPSDIVTKGNKLPEGIGEAREENSASTQRVDTRKSDSSKSKEEAKKSSKKNEIKAKPDENVAANESSSKKTEPSNDVDKKNKKSQEKKSTPQKEKVAEQKNEKKVKEEEAEMPLSTKKTDNEFSNYLKWRIGGRGGFGNMLAKIPIENDYSLYKEKLLRGFTWGADAAYFFTDHIGLGMMFNNFKSQNKAENIDYNNEILNVVVKGNVTNKRSTKFVGPVLYYRKNIDFKTMVVLGVSPGVYFYNDKGTYDDASYTFKGMDFGASATLGIDFLLGNDITGRDIILSLETGYSYGKMRALDFGAGGGAINLATPIDLSRLDFTIGLRFTRYPRYFR</sequence>
<feature type="compositionally biased region" description="Basic and acidic residues" evidence="1">
    <location>
        <begin position="145"/>
        <end position="174"/>
    </location>
</feature>
<dbReference type="Proteomes" id="UP000837932">
    <property type="component" value="Unassembled WGS sequence"/>
</dbReference>
<gene>
    <name evidence="2" type="ORF">EMA8858_03492</name>
</gene>
<accession>A0ABM9ATL6</accession>
<evidence type="ECO:0000313" key="2">
    <source>
        <dbReference type="EMBL" id="CAH0997361.1"/>
    </source>
</evidence>
<feature type="region of interest" description="Disordered" evidence="1">
    <location>
        <begin position="132"/>
        <end position="231"/>
    </location>
</feature>
<protein>
    <recommendedName>
        <fullName evidence="4">Outer membrane protein beta-barrel domain-containing protein</fullName>
    </recommendedName>
</protein>
<evidence type="ECO:0000256" key="1">
    <source>
        <dbReference type="SAM" id="MobiDB-lite"/>
    </source>
</evidence>
<feature type="compositionally biased region" description="Basic and acidic residues" evidence="1">
    <location>
        <begin position="182"/>
        <end position="222"/>
    </location>
</feature>
<comment type="caution">
    <text evidence="2">The sequence shown here is derived from an EMBL/GenBank/DDBJ whole genome shotgun (WGS) entry which is preliminary data.</text>
</comment>
<keyword evidence="3" id="KW-1185">Reference proteome</keyword>
<evidence type="ECO:0008006" key="4">
    <source>
        <dbReference type="Google" id="ProtNLM"/>
    </source>
</evidence>
<proteinExistence type="predicted"/>
<organism evidence="2 3">
    <name type="scientific">Emticicia aquatica</name>
    <dbReference type="NCBI Taxonomy" id="1681835"/>
    <lineage>
        <taxon>Bacteria</taxon>
        <taxon>Pseudomonadati</taxon>
        <taxon>Bacteroidota</taxon>
        <taxon>Cytophagia</taxon>
        <taxon>Cytophagales</taxon>
        <taxon>Leadbetterellaceae</taxon>
        <taxon>Emticicia</taxon>
    </lineage>
</organism>
<reference evidence="2" key="1">
    <citation type="submission" date="2021-12" db="EMBL/GenBank/DDBJ databases">
        <authorList>
            <person name="Rodrigo-Torres L."/>
            <person name="Arahal R. D."/>
            <person name="Lucena T."/>
        </authorList>
    </citation>
    <scope>NUCLEOTIDE SEQUENCE</scope>
    <source>
        <strain evidence="2">CECT 8858</strain>
    </source>
</reference>
<evidence type="ECO:0000313" key="3">
    <source>
        <dbReference type="Proteomes" id="UP000837932"/>
    </source>
</evidence>
<dbReference type="EMBL" id="CAKLPY010000003">
    <property type="protein sequence ID" value="CAH0997361.1"/>
    <property type="molecule type" value="Genomic_DNA"/>
</dbReference>